<dbReference type="Pfam" id="PF03780">
    <property type="entry name" value="Asp23"/>
    <property type="match status" value="1"/>
</dbReference>
<sequence length="212" mass="22569">MTTDLPASETAVVVVPEQRPAPVPPERRGRTEVADRVAGKIAGHAAREVAGVREVSERGGLRRTRPASATVRGGDVEIGLTVSVAYPVPLRAVAGQIRNHVAARVAALTGLRVSRVDVTMTEFTMTDFTSPPTATWEEPRETPGQAPQGSSWEATREAPQEGPRETAGRAPQGSSWEATREVSREATREAPQEAPRQTSPEAPQEGPRGVSS</sequence>
<organism evidence="3 4">
    <name type="scientific">Nonomuraea guangzhouensis</name>
    <dbReference type="NCBI Taxonomy" id="1291555"/>
    <lineage>
        <taxon>Bacteria</taxon>
        <taxon>Bacillati</taxon>
        <taxon>Actinomycetota</taxon>
        <taxon>Actinomycetes</taxon>
        <taxon>Streptosporangiales</taxon>
        <taxon>Streptosporangiaceae</taxon>
        <taxon>Nonomuraea</taxon>
    </lineage>
</organism>
<comment type="caution">
    <text evidence="3">The sequence shown here is derived from an EMBL/GenBank/DDBJ whole genome shotgun (WGS) entry which is preliminary data.</text>
</comment>
<gene>
    <name evidence="3" type="ORF">ACFSJ0_05140</name>
</gene>
<evidence type="ECO:0000256" key="2">
    <source>
        <dbReference type="SAM" id="MobiDB-lite"/>
    </source>
</evidence>
<protein>
    <submittedName>
        <fullName evidence="3">Asp23/Gls24 family envelope stress response protein</fullName>
    </submittedName>
</protein>
<accession>A0ABW4G0Z9</accession>
<evidence type="ECO:0000256" key="1">
    <source>
        <dbReference type="ARBA" id="ARBA00005721"/>
    </source>
</evidence>
<keyword evidence="4" id="KW-1185">Reference proteome</keyword>
<comment type="similarity">
    <text evidence="1">Belongs to the asp23 family.</text>
</comment>
<feature type="region of interest" description="Disordered" evidence="2">
    <location>
        <begin position="126"/>
        <end position="212"/>
    </location>
</feature>
<proteinExistence type="inferred from homology"/>
<feature type="compositionally biased region" description="Basic and acidic residues" evidence="2">
    <location>
        <begin position="178"/>
        <end position="191"/>
    </location>
</feature>
<dbReference type="RefSeq" id="WP_219530100.1">
    <property type="nucleotide sequence ID" value="NZ_JAHKRM010000008.1"/>
</dbReference>
<dbReference type="InterPro" id="IPR005531">
    <property type="entry name" value="Asp23"/>
</dbReference>
<evidence type="ECO:0000313" key="4">
    <source>
        <dbReference type="Proteomes" id="UP001597097"/>
    </source>
</evidence>
<name>A0ABW4G0Z9_9ACTN</name>
<feature type="compositionally biased region" description="Basic and acidic residues" evidence="2">
    <location>
        <begin position="154"/>
        <end position="167"/>
    </location>
</feature>
<dbReference type="EMBL" id="JBHUCM010000005">
    <property type="protein sequence ID" value="MFD1536410.1"/>
    <property type="molecule type" value="Genomic_DNA"/>
</dbReference>
<evidence type="ECO:0000313" key="3">
    <source>
        <dbReference type="EMBL" id="MFD1536410.1"/>
    </source>
</evidence>
<dbReference type="Proteomes" id="UP001597097">
    <property type="component" value="Unassembled WGS sequence"/>
</dbReference>
<reference evidence="4" key="1">
    <citation type="journal article" date="2019" name="Int. J. Syst. Evol. Microbiol.">
        <title>The Global Catalogue of Microorganisms (GCM) 10K type strain sequencing project: providing services to taxonomists for standard genome sequencing and annotation.</title>
        <authorList>
            <consortium name="The Broad Institute Genomics Platform"/>
            <consortium name="The Broad Institute Genome Sequencing Center for Infectious Disease"/>
            <person name="Wu L."/>
            <person name="Ma J."/>
        </authorList>
    </citation>
    <scope>NUCLEOTIDE SEQUENCE [LARGE SCALE GENOMIC DNA]</scope>
    <source>
        <strain evidence="4">CGMCC 1.15399</strain>
    </source>
</reference>